<comment type="caution">
    <text evidence="2">The sequence shown here is derived from an EMBL/GenBank/DDBJ whole genome shotgun (WGS) entry which is preliminary data.</text>
</comment>
<feature type="compositionally biased region" description="Polar residues" evidence="1">
    <location>
        <begin position="389"/>
        <end position="403"/>
    </location>
</feature>
<dbReference type="EMBL" id="LRGB01003241">
    <property type="protein sequence ID" value="KZS03632.1"/>
    <property type="molecule type" value="Genomic_DNA"/>
</dbReference>
<sequence>MFNIYSASTYIVPRHVDGKLESPINSFGALATYLDERADWDYMHQQMVNPEESIIGNASMTSEEDDTSSMDGEQVGDDESLIRLLLPHTVPMKMVSFTRLLQHHAVYTTQKKSHITYFLRLLHHYRPVIDYDTLPTTGEQLLRVESKVAARPGEAPAGPCAVSVISNTATAGPDAFAARPDVPAAMSDRSAARSVEPAARSDASAGVPDKGIDFRRERRPVRKLSLVIYHLNDKGEAKCVHFGLENGITGDSPGVFFKHAELIQYASIYKKHQDILPLSITKKNSEKNECIPIMMVVHSVKESAFSDAPPIILKTQFPVIIGIAHGRGKPHNGNPAIISVREFTVSIRCVIADWPMWSYLKKVKGHSGYWSCERCIQKGERCVDEDENTTTQSTTKPATNKKGTIQFKDLNASPTLDEDFLSYTKRNDSPDGNINNINDLSPFFTKLNFPMISGFIIDTMHTMYAGCFSRRLEGLVEHRKEGKLSHNALSQIDERLKLFASCKPFEFDRTLRSLTRCYKKGEIVWHSHFVTLFEWDNPKDAGMGVAFRLRHEHVFPNSFSKMNVRFMAQIILTFRRKSISVISTEKSHKNRGIQAYESDRGNVPYLK</sequence>
<organism evidence="2 3">
    <name type="scientific">Daphnia magna</name>
    <dbReference type="NCBI Taxonomy" id="35525"/>
    <lineage>
        <taxon>Eukaryota</taxon>
        <taxon>Metazoa</taxon>
        <taxon>Ecdysozoa</taxon>
        <taxon>Arthropoda</taxon>
        <taxon>Crustacea</taxon>
        <taxon>Branchiopoda</taxon>
        <taxon>Diplostraca</taxon>
        <taxon>Cladocera</taxon>
        <taxon>Anomopoda</taxon>
        <taxon>Daphniidae</taxon>
        <taxon>Daphnia</taxon>
    </lineage>
</organism>
<dbReference type="OrthoDB" id="6330754at2759"/>
<protein>
    <submittedName>
        <fullName evidence="2">Uncharacterized protein</fullName>
    </submittedName>
</protein>
<accession>A0A164KY56</accession>
<feature type="region of interest" description="Disordered" evidence="1">
    <location>
        <begin position="187"/>
        <end position="210"/>
    </location>
</feature>
<dbReference type="PANTHER" id="PTHR33053:SF9">
    <property type="entry name" value="AGAP000105-PA"/>
    <property type="match status" value="1"/>
</dbReference>
<evidence type="ECO:0000313" key="3">
    <source>
        <dbReference type="Proteomes" id="UP000076858"/>
    </source>
</evidence>
<dbReference type="Proteomes" id="UP000076858">
    <property type="component" value="Unassembled WGS sequence"/>
</dbReference>
<gene>
    <name evidence="2" type="ORF">APZ42_033607</name>
</gene>
<name>A0A164KY56_9CRUS</name>
<evidence type="ECO:0000256" key="1">
    <source>
        <dbReference type="SAM" id="MobiDB-lite"/>
    </source>
</evidence>
<keyword evidence="3" id="KW-1185">Reference proteome</keyword>
<feature type="region of interest" description="Disordered" evidence="1">
    <location>
        <begin position="383"/>
        <end position="404"/>
    </location>
</feature>
<dbReference type="AlphaFoldDB" id="A0A164KY56"/>
<evidence type="ECO:0000313" key="2">
    <source>
        <dbReference type="EMBL" id="KZS03632.1"/>
    </source>
</evidence>
<reference evidence="2 3" key="1">
    <citation type="submission" date="2016-03" db="EMBL/GenBank/DDBJ databases">
        <title>EvidentialGene: Evidence-directed Construction of Genes on Genomes.</title>
        <authorList>
            <person name="Gilbert D.G."/>
            <person name="Choi J.-H."/>
            <person name="Mockaitis K."/>
            <person name="Colbourne J."/>
            <person name="Pfrender M."/>
        </authorList>
    </citation>
    <scope>NUCLEOTIDE SEQUENCE [LARGE SCALE GENOMIC DNA]</scope>
    <source>
        <strain evidence="2 3">Xinb3</strain>
        <tissue evidence="2">Complete organism</tissue>
    </source>
</reference>
<dbReference type="PANTHER" id="PTHR33053">
    <property type="entry name" value="PROTEIN, PUTATIVE-RELATED"/>
    <property type="match status" value="1"/>
</dbReference>
<proteinExistence type="predicted"/>